<evidence type="ECO:0000256" key="3">
    <source>
        <dbReference type="SAM" id="Phobius"/>
    </source>
</evidence>
<dbReference type="GO" id="GO:0016787">
    <property type="term" value="F:hydrolase activity"/>
    <property type="evidence" value="ECO:0007669"/>
    <property type="project" value="UniProtKB-KW"/>
</dbReference>
<keyword evidence="3" id="KW-0812">Transmembrane</keyword>
<dbReference type="Pfam" id="PF00561">
    <property type="entry name" value="Abhydrolase_1"/>
    <property type="match status" value="1"/>
</dbReference>
<dbReference type="PANTHER" id="PTHR43248">
    <property type="entry name" value="2-SUCCINYL-6-HYDROXY-2,4-CYCLOHEXADIENE-1-CARBOXYLATE SYNTHASE"/>
    <property type="match status" value="1"/>
</dbReference>
<evidence type="ECO:0000259" key="5">
    <source>
        <dbReference type="Pfam" id="PF08386"/>
    </source>
</evidence>
<feature type="domain" description="AB hydrolase-1" evidence="4">
    <location>
        <begin position="124"/>
        <end position="276"/>
    </location>
</feature>
<dbReference type="AlphaFoldDB" id="A0A9P7YZP2"/>
<keyword evidence="3" id="KW-1133">Transmembrane helix</keyword>
<evidence type="ECO:0000313" key="6">
    <source>
        <dbReference type="EMBL" id="KAG9242707.1"/>
    </source>
</evidence>
<sequence length="609" mass="67723">MEKPLETSPLLESRHKPGQTRWIRYELYPILVLMFSISAWMIMITLVPFDETTVPDQSYILDAEEWNWEAIPPEVTLLWSTCYKVLECARLRVPMDWLEPSNDSSVVLAVIRKNATSQVDYIGPLFINPGGPGGSGVSLIKESWRTFHTAVGDNHDLISFDPRGIGATTPQMHCFSGPQSETIAKIQDIGLSDSHPGVLYDKFAHQVLASKTCTANLGDAARFMGTASVARDMLEINTQLGYEKIRYWGISYGTLLGGTFAALFPDSIERLLSDGNVDYSEWYNGTGIHFCEDTDKVLDVFFGLCSEAGPSTCDFWEPTPQAVQDRLEALFTRVRKYPVIVEANRTLADFQNAVISYSDVKKAVVMSTYQPILFFSQLATSLRELEAGNGLPFLEMEIARGHMQKTFTCCGSAGCGADSWPLDAVGNGDAARFVKCAENNFPEENIEIVERYLEDMQKTSPMSGVVMFDYMKMNCVGWTAKAKWKFHGPFEAKTSYPILYLANIYDNVTPLGSAVRNHKKMEGSVVLIQNSYGHGSISAPSKCTAQYRLAYFQNGTLPMNGTICEVDARPFGIPLKIQEIDAREAGESDEDMANAMQELMHLPVVRGVI</sequence>
<keyword evidence="2" id="KW-0378">Hydrolase</keyword>
<proteinExistence type="inferred from homology"/>
<comment type="caution">
    <text evidence="6">The sequence shown here is derived from an EMBL/GenBank/DDBJ whole genome shotgun (WGS) entry which is preliminary data.</text>
</comment>
<feature type="domain" description="Peptidase S33 tripeptidyl aminopeptidase-like C-terminal" evidence="5">
    <location>
        <begin position="469"/>
        <end position="564"/>
    </location>
</feature>
<keyword evidence="7" id="KW-1185">Reference proteome</keyword>
<dbReference type="InterPro" id="IPR013595">
    <property type="entry name" value="Pept_S33_TAP-like_C"/>
</dbReference>
<dbReference type="InterPro" id="IPR051601">
    <property type="entry name" value="Serine_prot/Carboxylest_S33"/>
</dbReference>
<gene>
    <name evidence="6" type="ORF">BJ878DRAFT_156283</name>
</gene>
<keyword evidence="3" id="KW-0472">Membrane</keyword>
<dbReference type="Proteomes" id="UP000887226">
    <property type="component" value="Unassembled WGS sequence"/>
</dbReference>
<dbReference type="PANTHER" id="PTHR43248:SF25">
    <property type="entry name" value="AB HYDROLASE-1 DOMAIN-CONTAINING PROTEIN-RELATED"/>
    <property type="match status" value="1"/>
</dbReference>
<comment type="similarity">
    <text evidence="1">Belongs to the peptidase S33 family.</text>
</comment>
<feature type="transmembrane region" description="Helical" evidence="3">
    <location>
        <begin position="27"/>
        <end position="49"/>
    </location>
</feature>
<protein>
    <submittedName>
        <fullName evidence="6">TAP-like protein-domain-containing protein</fullName>
    </submittedName>
</protein>
<accession>A0A9P7YZP2</accession>
<dbReference type="InterPro" id="IPR029058">
    <property type="entry name" value="AB_hydrolase_fold"/>
</dbReference>
<dbReference type="EMBL" id="MU254045">
    <property type="protein sequence ID" value="KAG9242707.1"/>
    <property type="molecule type" value="Genomic_DNA"/>
</dbReference>
<evidence type="ECO:0000256" key="1">
    <source>
        <dbReference type="ARBA" id="ARBA00010088"/>
    </source>
</evidence>
<dbReference type="Pfam" id="PF08386">
    <property type="entry name" value="Abhydrolase_4"/>
    <property type="match status" value="1"/>
</dbReference>
<evidence type="ECO:0000256" key="2">
    <source>
        <dbReference type="ARBA" id="ARBA00022801"/>
    </source>
</evidence>
<dbReference type="OrthoDB" id="425534at2759"/>
<dbReference type="InterPro" id="IPR000073">
    <property type="entry name" value="AB_hydrolase_1"/>
</dbReference>
<evidence type="ECO:0000259" key="4">
    <source>
        <dbReference type="Pfam" id="PF00561"/>
    </source>
</evidence>
<organism evidence="6 7">
    <name type="scientific">Calycina marina</name>
    <dbReference type="NCBI Taxonomy" id="1763456"/>
    <lineage>
        <taxon>Eukaryota</taxon>
        <taxon>Fungi</taxon>
        <taxon>Dikarya</taxon>
        <taxon>Ascomycota</taxon>
        <taxon>Pezizomycotina</taxon>
        <taxon>Leotiomycetes</taxon>
        <taxon>Helotiales</taxon>
        <taxon>Pezizellaceae</taxon>
        <taxon>Calycina</taxon>
    </lineage>
</organism>
<reference evidence="6" key="1">
    <citation type="journal article" date="2021" name="IMA Fungus">
        <title>Genomic characterization of three marine fungi, including Emericellopsis atlantica sp. nov. with signatures of a generalist lifestyle and marine biomass degradation.</title>
        <authorList>
            <person name="Hagestad O.C."/>
            <person name="Hou L."/>
            <person name="Andersen J.H."/>
            <person name="Hansen E.H."/>
            <person name="Altermark B."/>
            <person name="Li C."/>
            <person name="Kuhnert E."/>
            <person name="Cox R.J."/>
            <person name="Crous P.W."/>
            <person name="Spatafora J.W."/>
            <person name="Lail K."/>
            <person name="Amirebrahimi M."/>
            <person name="Lipzen A."/>
            <person name="Pangilinan J."/>
            <person name="Andreopoulos W."/>
            <person name="Hayes R.D."/>
            <person name="Ng V."/>
            <person name="Grigoriev I.V."/>
            <person name="Jackson S.A."/>
            <person name="Sutton T.D.S."/>
            <person name="Dobson A.D.W."/>
            <person name="Rama T."/>
        </authorList>
    </citation>
    <scope>NUCLEOTIDE SEQUENCE</scope>
    <source>
        <strain evidence="6">TRa3180A</strain>
    </source>
</reference>
<evidence type="ECO:0000313" key="7">
    <source>
        <dbReference type="Proteomes" id="UP000887226"/>
    </source>
</evidence>
<dbReference type="SUPFAM" id="SSF53474">
    <property type="entry name" value="alpha/beta-Hydrolases"/>
    <property type="match status" value="1"/>
</dbReference>
<dbReference type="Gene3D" id="3.40.50.1820">
    <property type="entry name" value="alpha/beta hydrolase"/>
    <property type="match status" value="1"/>
</dbReference>
<name>A0A9P7YZP2_9HELO</name>